<dbReference type="RefSeq" id="WP_286136106.1">
    <property type="nucleotide sequence ID" value="NZ_BRPL01000002.1"/>
</dbReference>
<gene>
    <name evidence="2" type="ORF">WR164_06220</name>
</gene>
<proteinExistence type="predicted"/>
<evidence type="ECO:0000256" key="1">
    <source>
        <dbReference type="SAM" id="SignalP"/>
    </source>
</evidence>
<dbReference type="Gene3D" id="3.10.570.10">
    <property type="entry name" value="sex pheromone staph- cam373 precursor domain"/>
    <property type="match status" value="1"/>
</dbReference>
<dbReference type="PIRSF" id="PIRSF012509">
    <property type="entry name" value="CamS"/>
    <property type="match status" value="1"/>
</dbReference>
<name>A0A9W6ESS0_9LACO</name>
<feature type="signal peptide" evidence="1">
    <location>
        <begin position="1"/>
        <end position="18"/>
    </location>
</feature>
<dbReference type="AlphaFoldDB" id="A0A9W6ESS0"/>
<feature type="chain" id="PRO_5040825340" evidence="1">
    <location>
        <begin position="19"/>
        <end position="371"/>
    </location>
</feature>
<reference evidence="2" key="1">
    <citation type="submission" date="2022-07" db="EMBL/GenBank/DDBJ databases">
        <authorList>
            <person name="Kouya T."/>
            <person name="Ishiyama Y."/>
        </authorList>
    </citation>
    <scope>NUCLEOTIDE SEQUENCE</scope>
    <source>
        <strain evidence="2">WR16-4</strain>
    </source>
</reference>
<dbReference type="Proteomes" id="UP001144204">
    <property type="component" value="Unassembled WGS sequence"/>
</dbReference>
<comment type="caution">
    <text evidence="2">The sequence shown here is derived from an EMBL/GenBank/DDBJ whole genome shotgun (WGS) entry which is preliminary data.</text>
</comment>
<evidence type="ECO:0000313" key="3">
    <source>
        <dbReference type="Proteomes" id="UP001144204"/>
    </source>
</evidence>
<dbReference type="PROSITE" id="PS51257">
    <property type="entry name" value="PROKAR_LIPOPROTEIN"/>
    <property type="match status" value="1"/>
</dbReference>
<sequence>MKKLKLILAVAFSSLLLAACGNLNGMLSGGSKSSSATTQLTGQANHGDYQSVIKNGRYLTSKSRGVNIQQNDNQFNLKSFENGLLDVSKKQFPTNKYIFQEGQYISTNEAYKWLGRKSKSNPQGLNPSGKDTKVPLYLQQLDEQDFLVQNGNSLKLKGMTVGLGINSVYYYTKEKYGSTYQMNLNDEKIKQIGKAMASQILKRLRSNSKLKNIPIVIALYKQAPDDSLVGGNFFAYSSNNGSNINSWNSINEKNYVFPIQSGSKGPNNNDQSEFTNFKNDVQSFFPNLNGVTAQAHYVDGSLSGMHISITTQFYSQTEITSFTQYLKTAAQKYLPKNIPIDISVNSSEGTESFLSRSSSSNSFTYHVFNSY</sequence>
<evidence type="ECO:0000313" key="2">
    <source>
        <dbReference type="EMBL" id="GLB46643.1"/>
    </source>
</evidence>
<protein>
    <submittedName>
        <fullName evidence="2">CamS family sex pheromone protein</fullName>
    </submittedName>
</protein>
<dbReference type="InterPro" id="IPR011426">
    <property type="entry name" value="CamS"/>
</dbReference>
<dbReference type="Pfam" id="PF07537">
    <property type="entry name" value="CamS"/>
    <property type="match status" value="1"/>
</dbReference>
<dbReference type="EMBL" id="BRPL01000002">
    <property type="protein sequence ID" value="GLB46643.1"/>
    <property type="molecule type" value="Genomic_DNA"/>
</dbReference>
<reference evidence="2" key="2">
    <citation type="journal article" date="2023" name="PLoS ONE">
        <title>Philodulcilactobacillus myokoensis gen. nov., sp. nov., a fructophilic, acidophilic, and agar-phobic lactic acid bacterium isolated from fermented vegetable extracts.</title>
        <authorList>
            <person name="Kouya T."/>
            <person name="Ishiyama Y."/>
            <person name="Ohashi S."/>
            <person name="Kumakubo R."/>
            <person name="Yamazaki T."/>
            <person name="Otaki T."/>
        </authorList>
    </citation>
    <scope>NUCLEOTIDE SEQUENCE</scope>
    <source>
        <strain evidence="2">WR16-4</strain>
    </source>
</reference>
<dbReference type="CDD" id="cd13441">
    <property type="entry name" value="CamS_repeat_1"/>
    <property type="match status" value="1"/>
</dbReference>
<organism evidence="2 3">
    <name type="scientific">Philodulcilactobacillus myokoensis</name>
    <dbReference type="NCBI Taxonomy" id="2929573"/>
    <lineage>
        <taxon>Bacteria</taxon>
        <taxon>Bacillati</taxon>
        <taxon>Bacillota</taxon>
        <taxon>Bacilli</taxon>
        <taxon>Lactobacillales</taxon>
        <taxon>Lactobacillaceae</taxon>
        <taxon>Philodulcilactobacillus</taxon>
    </lineage>
</organism>
<dbReference type="CDD" id="cd13440">
    <property type="entry name" value="CamS_repeat_2"/>
    <property type="match status" value="1"/>
</dbReference>
<keyword evidence="3" id="KW-1185">Reference proteome</keyword>
<keyword evidence="1" id="KW-0732">Signal</keyword>
<accession>A0A9W6ESS0</accession>